<comment type="caution">
    <text evidence="1">The sequence shown here is derived from an EMBL/GenBank/DDBJ whole genome shotgun (WGS) entry which is preliminary data.</text>
</comment>
<dbReference type="EMBL" id="WJQU01002228">
    <property type="protein sequence ID" value="KAJ6633075.1"/>
    <property type="molecule type" value="Genomic_DNA"/>
</dbReference>
<evidence type="ECO:0000313" key="2">
    <source>
        <dbReference type="Proteomes" id="UP001151699"/>
    </source>
</evidence>
<name>A0A9Q0MLV3_9DIPT</name>
<organism evidence="1 2">
    <name type="scientific">Pseudolycoriella hygida</name>
    <dbReference type="NCBI Taxonomy" id="35572"/>
    <lineage>
        <taxon>Eukaryota</taxon>
        <taxon>Metazoa</taxon>
        <taxon>Ecdysozoa</taxon>
        <taxon>Arthropoda</taxon>
        <taxon>Hexapoda</taxon>
        <taxon>Insecta</taxon>
        <taxon>Pterygota</taxon>
        <taxon>Neoptera</taxon>
        <taxon>Endopterygota</taxon>
        <taxon>Diptera</taxon>
        <taxon>Nematocera</taxon>
        <taxon>Sciaroidea</taxon>
        <taxon>Sciaridae</taxon>
        <taxon>Pseudolycoriella</taxon>
    </lineage>
</organism>
<sequence>MSRNYLCGLIREQRYAHPVNSKVYPAQNQVGRIPVTAIGSTPNDKSNIFVNSLDLPISSLHYK</sequence>
<dbReference type="AlphaFoldDB" id="A0A9Q0MLV3"/>
<accession>A0A9Q0MLV3</accession>
<feature type="non-terminal residue" evidence="1">
    <location>
        <position position="63"/>
    </location>
</feature>
<proteinExistence type="predicted"/>
<evidence type="ECO:0000313" key="1">
    <source>
        <dbReference type="EMBL" id="KAJ6633075.1"/>
    </source>
</evidence>
<reference evidence="1" key="1">
    <citation type="submission" date="2022-07" db="EMBL/GenBank/DDBJ databases">
        <authorList>
            <person name="Trinca V."/>
            <person name="Uliana J.V.C."/>
            <person name="Torres T.T."/>
            <person name="Ward R.J."/>
            <person name="Monesi N."/>
        </authorList>
    </citation>
    <scope>NUCLEOTIDE SEQUENCE</scope>
    <source>
        <strain evidence="1">HSMRA1968</strain>
        <tissue evidence="1">Whole embryos</tissue>
    </source>
</reference>
<protein>
    <submittedName>
        <fullName evidence="1">Uncharacterized protein</fullName>
    </submittedName>
</protein>
<keyword evidence="2" id="KW-1185">Reference proteome</keyword>
<gene>
    <name evidence="1" type="ORF">Bhyg_16851</name>
</gene>
<dbReference type="Proteomes" id="UP001151699">
    <property type="component" value="Unassembled WGS sequence"/>
</dbReference>